<dbReference type="KEGG" id="adu:107465483"/>
<dbReference type="PANTHER" id="PTHR45089">
    <property type="entry name" value="DNAJ HEAT SHOCK AMINO-TERMINAL DOMAIN PROTEIN-RELATED"/>
    <property type="match status" value="1"/>
</dbReference>
<feature type="compositionally biased region" description="Polar residues" evidence="1">
    <location>
        <begin position="330"/>
        <end position="343"/>
    </location>
</feature>
<dbReference type="RefSeq" id="XP_015939947.1">
    <property type="nucleotide sequence ID" value="XM_016084461.3"/>
</dbReference>
<feature type="compositionally biased region" description="Low complexity" evidence="1">
    <location>
        <begin position="394"/>
        <end position="405"/>
    </location>
</feature>
<dbReference type="Proteomes" id="UP000515211">
    <property type="component" value="Chromosome 9"/>
</dbReference>
<dbReference type="OrthoDB" id="10250354at2759"/>
<dbReference type="GeneID" id="107465483"/>
<dbReference type="InterPro" id="IPR024593">
    <property type="entry name" value="DUF3444"/>
</dbReference>
<keyword evidence="3" id="KW-1185">Reference proteome</keyword>
<dbReference type="AlphaFoldDB" id="A0A6P4BCC7"/>
<feature type="region of interest" description="Disordered" evidence="1">
    <location>
        <begin position="227"/>
        <end position="417"/>
    </location>
</feature>
<feature type="region of interest" description="Disordered" evidence="1">
    <location>
        <begin position="672"/>
        <end position="697"/>
    </location>
</feature>
<evidence type="ECO:0000313" key="4">
    <source>
        <dbReference type="RefSeq" id="XP_015939947.1"/>
    </source>
</evidence>
<dbReference type="PANTHER" id="PTHR45089:SF26">
    <property type="entry name" value="DNAJ HEAT SHOCK AMINO-TERMINAL DOMAIN PROTEIN"/>
    <property type="match status" value="1"/>
</dbReference>
<dbReference type="PROSITE" id="PS50076">
    <property type="entry name" value="DNAJ_2"/>
    <property type="match status" value="1"/>
</dbReference>
<sequence length="697" mass="77248">MECNRDEALRAKEVAESKMQQGDFQGALKFALKAKKMYTDVENIAQILTICEVHNAAQNKLTGGTDMDWYAILQTEQLADEATIKKQYRKLALLLHPDKNKFPGAEAAFKLIGEANRVLGDQAKRSVYDMKYQVSVKPAFTARNVQNATNYQNSYFPNPTFGNGHHQPEPQLFWASCPHCSTKCPYYKNILNTTLHCYKCFNTFHALGNQNVSPGYTGAAFTIHKEARKKGAPKPASKSNGGGNAENSVPVSMKKCAANGVGGHHKGRKSNDGSAARGQPKRNVSASKGTKTTESQHPTNVGSKRVRQSAPDRRENFNYCNGKGKADANVQENGVDPSTLNARRSSRQRVHVSYVETDDDDDDLESPSKKQQHNESFDTNGFVKKEEPAGGGLSNNSNPASSAAGVTDQNGKVRSEVCDPPEEAFSQNKSKIGHSHIQKEMSNADPGLRTSKEDHCSPFNSNGPSDVEYIICPDAEFNNFEKHKAEECFAVNQFWAIYDPADAMPRFYALIKKVFSPFKLVITWLEPDPGNESEIDWHNADLPVACGKFRLCGSQNTTDACMFSHQIGCLKGSARGSYLIYPKKGETWAIFMDWDIKWSSNPEDHSNYKFDFVEILSDFTENVGTEVAFLSKVQGFISVFQKNENGKNTFSIPPNELYRFSHQIPSCKMTGSEREGVPRGSFEFDPAAVPPDLLGRS</sequence>
<dbReference type="Pfam" id="PF00226">
    <property type="entry name" value="DnaJ"/>
    <property type="match status" value="1"/>
</dbReference>
<dbReference type="Gene3D" id="1.10.287.110">
    <property type="entry name" value="DnaJ domain"/>
    <property type="match status" value="1"/>
</dbReference>
<dbReference type="RefSeq" id="XP_015939948.1">
    <property type="nucleotide sequence ID" value="XM_016084462.3"/>
</dbReference>
<feature type="compositionally biased region" description="Basic and acidic residues" evidence="1">
    <location>
        <begin position="366"/>
        <end position="376"/>
    </location>
</feature>
<dbReference type="InterPro" id="IPR001623">
    <property type="entry name" value="DnaJ_domain"/>
</dbReference>
<accession>A0A6P4BCC7</accession>
<proteinExistence type="predicted"/>
<gene>
    <name evidence="4 5" type="primary">LOC107465483</name>
</gene>
<dbReference type="SMART" id="SM00271">
    <property type="entry name" value="DnaJ"/>
    <property type="match status" value="1"/>
</dbReference>
<protein>
    <submittedName>
        <fullName evidence="4 5">Uncharacterized protein LOC107465483</fullName>
    </submittedName>
</protein>
<reference evidence="4 5" key="2">
    <citation type="submission" date="2025-04" db="UniProtKB">
        <authorList>
            <consortium name="RefSeq"/>
        </authorList>
    </citation>
    <scope>IDENTIFICATION</scope>
    <source>
        <tissue evidence="4 5">Whole plant</tissue>
    </source>
</reference>
<dbReference type="PRINTS" id="PR00625">
    <property type="entry name" value="JDOMAIN"/>
</dbReference>
<evidence type="ECO:0000313" key="5">
    <source>
        <dbReference type="RefSeq" id="XP_015939948.1"/>
    </source>
</evidence>
<evidence type="ECO:0000259" key="2">
    <source>
        <dbReference type="PROSITE" id="PS50076"/>
    </source>
</evidence>
<dbReference type="Pfam" id="PF11926">
    <property type="entry name" value="DUF3444"/>
    <property type="match status" value="1"/>
</dbReference>
<dbReference type="CDD" id="cd06257">
    <property type="entry name" value="DnaJ"/>
    <property type="match status" value="1"/>
</dbReference>
<organism evidence="3 5">
    <name type="scientific">Arachis duranensis</name>
    <name type="common">Wild peanut</name>
    <dbReference type="NCBI Taxonomy" id="130453"/>
    <lineage>
        <taxon>Eukaryota</taxon>
        <taxon>Viridiplantae</taxon>
        <taxon>Streptophyta</taxon>
        <taxon>Embryophyta</taxon>
        <taxon>Tracheophyta</taxon>
        <taxon>Spermatophyta</taxon>
        <taxon>Magnoliopsida</taxon>
        <taxon>eudicotyledons</taxon>
        <taxon>Gunneridae</taxon>
        <taxon>Pentapetalae</taxon>
        <taxon>rosids</taxon>
        <taxon>fabids</taxon>
        <taxon>Fabales</taxon>
        <taxon>Fabaceae</taxon>
        <taxon>Papilionoideae</taxon>
        <taxon>50 kb inversion clade</taxon>
        <taxon>dalbergioids sensu lato</taxon>
        <taxon>Dalbergieae</taxon>
        <taxon>Pterocarpus clade</taxon>
        <taxon>Arachis</taxon>
    </lineage>
</organism>
<feature type="domain" description="J" evidence="2">
    <location>
        <begin position="68"/>
        <end position="132"/>
    </location>
</feature>
<evidence type="ECO:0000256" key="1">
    <source>
        <dbReference type="SAM" id="MobiDB-lite"/>
    </source>
</evidence>
<dbReference type="InterPro" id="IPR036869">
    <property type="entry name" value="J_dom_sf"/>
</dbReference>
<feature type="compositionally biased region" description="Polar residues" evidence="1">
    <location>
        <begin position="282"/>
        <end position="302"/>
    </location>
</feature>
<reference evidence="3" key="1">
    <citation type="journal article" date="2016" name="Nat. Genet.">
        <title>The genome sequences of Arachis duranensis and Arachis ipaensis, the diploid ancestors of cultivated peanut.</title>
        <authorList>
            <person name="Bertioli D.J."/>
            <person name="Cannon S.B."/>
            <person name="Froenicke L."/>
            <person name="Huang G."/>
            <person name="Farmer A.D."/>
            <person name="Cannon E.K."/>
            <person name="Liu X."/>
            <person name="Gao D."/>
            <person name="Clevenger J."/>
            <person name="Dash S."/>
            <person name="Ren L."/>
            <person name="Moretzsohn M.C."/>
            <person name="Shirasawa K."/>
            <person name="Huang W."/>
            <person name="Vidigal B."/>
            <person name="Abernathy B."/>
            <person name="Chu Y."/>
            <person name="Niederhuth C.E."/>
            <person name="Umale P."/>
            <person name="Araujo A.C."/>
            <person name="Kozik A."/>
            <person name="Kim K.D."/>
            <person name="Burow M.D."/>
            <person name="Varshney R.K."/>
            <person name="Wang X."/>
            <person name="Zhang X."/>
            <person name="Barkley N."/>
            <person name="Guimaraes P.M."/>
            <person name="Isobe S."/>
            <person name="Guo B."/>
            <person name="Liao B."/>
            <person name="Stalker H.T."/>
            <person name="Schmitz R.J."/>
            <person name="Scheffler B.E."/>
            <person name="Leal-Bertioli S.C."/>
            <person name="Xun X."/>
            <person name="Jackson S.A."/>
            <person name="Michelmore R."/>
            <person name="Ozias-Akins P."/>
        </authorList>
    </citation>
    <scope>NUCLEOTIDE SEQUENCE [LARGE SCALE GENOMIC DNA]</scope>
    <source>
        <strain evidence="3">cv. V14167</strain>
    </source>
</reference>
<name>A0A6P4BCC7_ARADU</name>
<dbReference type="SUPFAM" id="SSF46565">
    <property type="entry name" value="Chaperone J-domain"/>
    <property type="match status" value="1"/>
</dbReference>
<evidence type="ECO:0000313" key="3">
    <source>
        <dbReference type="Proteomes" id="UP000515211"/>
    </source>
</evidence>
<feature type="compositionally biased region" description="Acidic residues" evidence="1">
    <location>
        <begin position="356"/>
        <end position="365"/>
    </location>
</feature>